<dbReference type="EMBL" id="WUAV01000002">
    <property type="protein sequence ID" value="KAF1766705.1"/>
    <property type="molecule type" value="Genomic_DNA"/>
</dbReference>
<dbReference type="SMART" id="SM00289">
    <property type="entry name" value="WR1"/>
    <property type="match status" value="7"/>
</dbReference>
<dbReference type="GeneID" id="9803826"/>
<dbReference type="InterPro" id="IPR028150">
    <property type="entry name" value="Lustrin_cystein"/>
</dbReference>
<evidence type="ECO:0008006" key="4">
    <source>
        <dbReference type="Google" id="ProtNLM"/>
    </source>
</evidence>
<dbReference type="Pfam" id="PF14625">
    <property type="entry name" value="Lustrin_cystein"/>
    <property type="match status" value="2"/>
</dbReference>
<dbReference type="RefSeq" id="XP_053589925.1">
    <property type="nucleotide sequence ID" value="XM_053725731.1"/>
</dbReference>
<organism evidence="2 3">
    <name type="scientific">Caenorhabditis remanei</name>
    <name type="common">Caenorhabditis vulgaris</name>
    <dbReference type="NCBI Taxonomy" id="31234"/>
    <lineage>
        <taxon>Eukaryota</taxon>
        <taxon>Metazoa</taxon>
        <taxon>Ecdysozoa</taxon>
        <taxon>Nematoda</taxon>
        <taxon>Chromadorea</taxon>
        <taxon>Rhabditida</taxon>
        <taxon>Rhabditina</taxon>
        <taxon>Rhabditomorpha</taxon>
        <taxon>Rhabditoidea</taxon>
        <taxon>Rhabditidae</taxon>
        <taxon>Peloderinae</taxon>
        <taxon>Caenorhabditis</taxon>
    </lineage>
</organism>
<accession>A0A6A5HGV8</accession>
<gene>
    <name evidence="2" type="ORF">GCK72_006663</name>
</gene>
<evidence type="ECO:0000313" key="3">
    <source>
        <dbReference type="Proteomes" id="UP000483820"/>
    </source>
</evidence>
<dbReference type="Proteomes" id="UP000483820">
    <property type="component" value="Chromosome II"/>
</dbReference>
<comment type="caution">
    <text evidence="2">The sequence shown here is derived from an EMBL/GenBank/DDBJ whole genome shotgun (WGS) entry which is preliminary data.</text>
</comment>
<name>A0A6A5HGV8_CAERE</name>
<reference evidence="2 3" key="1">
    <citation type="submission" date="2019-12" db="EMBL/GenBank/DDBJ databases">
        <title>Chromosome-level assembly of the Caenorhabditis remanei genome.</title>
        <authorList>
            <person name="Teterina A.A."/>
            <person name="Willis J.H."/>
            <person name="Phillips P.C."/>
        </authorList>
    </citation>
    <scope>NUCLEOTIDE SEQUENCE [LARGE SCALE GENOMIC DNA]</scope>
    <source>
        <strain evidence="2 3">PX506</strain>
        <tissue evidence="2">Whole organism</tissue>
    </source>
</reference>
<protein>
    <recommendedName>
        <fullName evidence="4">EB domain-containing protein</fullName>
    </recommendedName>
</protein>
<feature type="chain" id="PRO_5025444178" description="EB domain-containing protein" evidence="1">
    <location>
        <begin position="26"/>
        <end position="509"/>
    </location>
</feature>
<dbReference type="InterPro" id="IPR053014">
    <property type="entry name" value="Cuticle_assoc_divergent"/>
</dbReference>
<dbReference type="InterPro" id="IPR006150">
    <property type="entry name" value="Cys_repeat_1"/>
</dbReference>
<proteinExistence type="predicted"/>
<evidence type="ECO:0000313" key="2">
    <source>
        <dbReference type="EMBL" id="KAF1766705.1"/>
    </source>
</evidence>
<feature type="signal peptide" evidence="1">
    <location>
        <begin position="1"/>
        <end position="25"/>
    </location>
</feature>
<evidence type="ECO:0000256" key="1">
    <source>
        <dbReference type="SAM" id="SignalP"/>
    </source>
</evidence>
<dbReference type="AlphaFoldDB" id="A0A6A5HGV8"/>
<dbReference type="PANTHER" id="PTHR46339:SF11">
    <property type="entry name" value="BPTI_KUNITZ INHIBITOR DOMAIN-CONTAINING PROTEIN"/>
    <property type="match status" value="1"/>
</dbReference>
<keyword evidence="1" id="KW-0732">Signal</keyword>
<dbReference type="KEGG" id="crq:GCK72_006663"/>
<dbReference type="CTD" id="9803826"/>
<dbReference type="PANTHER" id="PTHR46339">
    <property type="entry name" value="PROTEIN CBG15282-RELATED"/>
    <property type="match status" value="1"/>
</dbReference>
<sequence length="509" mass="55690">MNSTIFHATFLYFLVIFSLINPTNSEALASPIYEYLKDLCPTGQLPLTSSKTVKTCANLCPLGAMCYKGICCVPPPQCRHPSYRTSTGFPCLPNVKNNCPEGSQCVSSSQDGMHICCSSKNVEKSFPISSHSKVAKPMSMKIEKPVKSIKSTSFIVSSLVPSDSSQICPKSHPIIAHDGRSLVLCKDCVQGVCAKFRTSNVEVCCQNSDDICGPGSQVLMDGMVPRDCDKKACGKGYECSLTPSGLRVCCSLARCPSGVLARSVCAAGCLRNEKCTEIQNEMWCCPSEENSFSIRREYICREGGKGTGEKCDPAFPACSQGALCELNLENSAHICCKRYRSKLGNRKTLLPPPFLFTSTTQMPTTTTTTQEPFPFEVVPNCQDPDSRPLMENGLPYMCLRLGDPCLRAGYTCQESDIDDVFVCCSVQATQLNRLLPPHIPVIPKTTTEEPTEEIIAQPSCPFSYMPSKNDHQEVQRCLTLFSLDCPFGYTCLPSSTTDSYLCCIRKPAI</sequence>